<dbReference type="OrthoDB" id="9806976at2"/>
<dbReference type="InterPro" id="IPR036390">
    <property type="entry name" value="WH_DNA-bd_sf"/>
</dbReference>
<dbReference type="Gene3D" id="1.10.10.10">
    <property type="entry name" value="Winged helix-like DNA-binding domain superfamily/Winged helix DNA-binding domain"/>
    <property type="match status" value="1"/>
</dbReference>
<dbReference type="PRINTS" id="PR00778">
    <property type="entry name" value="HTHARSR"/>
</dbReference>
<dbReference type="Pfam" id="PF12840">
    <property type="entry name" value="HTH_20"/>
    <property type="match status" value="1"/>
</dbReference>
<dbReference type="CDD" id="cd00090">
    <property type="entry name" value="HTH_ARSR"/>
    <property type="match status" value="1"/>
</dbReference>
<evidence type="ECO:0000259" key="1">
    <source>
        <dbReference type="PROSITE" id="PS50987"/>
    </source>
</evidence>
<dbReference type="PANTHER" id="PTHR38600">
    <property type="entry name" value="TRANSCRIPTIONAL REGULATORY PROTEIN"/>
    <property type="match status" value="1"/>
</dbReference>
<evidence type="ECO:0000313" key="2">
    <source>
        <dbReference type="EMBL" id="RNB45648.1"/>
    </source>
</evidence>
<protein>
    <submittedName>
        <fullName evidence="2">ArsR family transcriptional regulator</fullName>
    </submittedName>
</protein>
<dbReference type="EMBL" id="RHHB01000044">
    <property type="protein sequence ID" value="RNB45648.1"/>
    <property type="molecule type" value="Genomic_DNA"/>
</dbReference>
<gene>
    <name evidence="2" type="ORF">EDM22_15610</name>
</gene>
<proteinExistence type="predicted"/>
<dbReference type="InterPro" id="IPR036388">
    <property type="entry name" value="WH-like_DNA-bd_sf"/>
</dbReference>
<evidence type="ECO:0000313" key="3">
    <source>
        <dbReference type="Proteomes" id="UP000275048"/>
    </source>
</evidence>
<reference evidence="2 3" key="1">
    <citation type="submission" date="2018-10" db="EMBL/GenBank/DDBJ databases">
        <title>Isolation, diversity and antibacterial activity of antinobacteria from the wheat rhizosphere soil.</title>
        <authorList>
            <person name="Sun T."/>
        </authorList>
    </citation>
    <scope>NUCLEOTIDE SEQUENCE [LARGE SCALE GENOMIC DNA]</scope>
    <source>
        <strain evidence="2 3">SJ-23</strain>
    </source>
</reference>
<dbReference type="AlphaFoldDB" id="A0A3M8A347"/>
<keyword evidence="3" id="KW-1185">Reference proteome</keyword>
<dbReference type="InterPro" id="IPR001845">
    <property type="entry name" value="HTH_ArsR_DNA-bd_dom"/>
</dbReference>
<dbReference type="RefSeq" id="WP_122938031.1">
    <property type="nucleotide sequence ID" value="NZ_JBHSNT010000044.1"/>
</dbReference>
<dbReference type="SUPFAM" id="SSF46785">
    <property type="entry name" value="Winged helix' DNA-binding domain"/>
    <property type="match status" value="1"/>
</dbReference>
<sequence>MVQHVPLDHAFAALADETRRGILERLGEGPATISRLAEPTGMTITGIRKHVDVLVEAGLVTTEKVGRSRLCRLGPERLDEAMAWMEAYRQLQERAVGGRPTYLTLRDAEEAGQTPSA</sequence>
<dbReference type="NCBIfam" id="NF033788">
    <property type="entry name" value="HTH_metalloreg"/>
    <property type="match status" value="1"/>
</dbReference>
<dbReference type="InterPro" id="IPR011991">
    <property type="entry name" value="ArsR-like_HTH"/>
</dbReference>
<dbReference type="Proteomes" id="UP000275048">
    <property type="component" value="Unassembled WGS sequence"/>
</dbReference>
<dbReference type="PANTHER" id="PTHR38600:SF2">
    <property type="entry name" value="SLL0088 PROTEIN"/>
    <property type="match status" value="1"/>
</dbReference>
<name>A0A3M8A347_9MICO</name>
<accession>A0A3M8A347</accession>
<comment type="caution">
    <text evidence="2">The sequence shown here is derived from an EMBL/GenBank/DDBJ whole genome shotgun (WGS) entry which is preliminary data.</text>
</comment>
<dbReference type="GO" id="GO:0003700">
    <property type="term" value="F:DNA-binding transcription factor activity"/>
    <property type="evidence" value="ECO:0007669"/>
    <property type="project" value="InterPro"/>
</dbReference>
<organism evidence="2 3">
    <name type="scientific">Agromyces tardus</name>
    <dbReference type="NCBI Taxonomy" id="2583849"/>
    <lineage>
        <taxon>Bacteria</taxon>
        <taxon>Bacillati</taxon>
        <taxon>Actinomycetota</taxon>
        <taxon>Actinomycetes</taxon>
        <taxon>Micrococcales</taxon>
        <taxon>Microbacteriaceae</taxon>
        <taxon>Agromyces</taxon>
    </lineage>
</organism>
<feature type="domain" description="HTH arsR-type" evidence="1">
    <location>
        <begin position="1"/>
        <end position="93"/>
    </location>
</feature>
<dbReference type="SMART" id="SM00418">
    <property type="entry name" value="HTH_ARSR"/>
    <property type="match status" value="1"/>
</dbReference>
<dbReference type="PROSITE" id="PS50987">
    <property type="entry name" value="HTH_ARSR_2"/>
    <property type="match status" value="1"/>
</dbReference>